<evidence type="ECO:0000313" key="3">
    <source>
        <dbReference type="EMBL" id="CAF9911670.1"/>
    </source>
</evidence>
<evidence type="ECO:0000313" key="4">
    <source>
        <dbReference type="Proteomes" id="UP000664521"/>
    </source>
</evidence>
<organism evidence="3 4">
    <name type="scientific">Heterodermia speciosa</name>
    <dbReference type="NCBI Taxonomy" id="116794"/>
    <lineage>
        <taxon>Eukaryota</taxon>
        <taxon>Fungi</taxon>
        <taxon>Dikarya</taxon>
        <taxon>Ascomycota</taxon>
        <taxon>Pezizomycotina</taxon>
        <taxon>Lecanoromycetes</taxon>
        <taxon>OSLEUM clade</taxon>
        <taxon>Lecanoromycetidae</taxon>
        <taxon>Caliciales</taxon>
        <taxon>Physciaceae</taxon>
        <taxon>Heterodermia</taxon>
    </lineage>
</organism>
<name>A0A8H3EU28_9LECA</name>
<feature type="compositionally biased region" description="Acidic residues" evidence="1">
    <location>
        <begin position="162"/>
        <end position="172"/>
    </location>
</feature>
<comment type="caution">
    <text evidence="3">The sequence shown here is derived from an EMBL/GenBank/DDBJ whole genome shotgun (WGS) entry which is preliminary data.</text>
</comment>
<feature type="region of interest" description="Disordered" evidence="1">
    <location>
        <begin position="114"/>
        <end position="172"/>
    </location>
</feature>
<protein>
    <submittedName>
        <fullName evidence="3">Uncharacterized protein</fullName>
    </submittedName>
</protein>
<keyword evidence="4" id="KW-1185">Reference proteome</keyword>
<dbReference type="OrthoDB" id="4502894at2759"/>
<feature type="compositionally biased region" description="Basic and acidic residues" evidence="1">
    <location>
        <begin position="138"/>
        <end position="149"/>
    </location>
</feature>
<accession>A0A8H3EU28</accession>
<dbReference type="Proteomes" id="UP000664521">
    <property type="component" value="Unassembled WGS sequence"/>
</dbReference>
<proteinExistence type="predicted"/>
<gene>
    <name evidence="3" type="ORF">HETSPECPRED_000412</name>
</gene>
<keyword evidence="2" id="KW-1133">Transmembrane helix</keyword>
<reference evidence="3" key="1">
    <citation type="submission" date="2021-03" db="EMBL/GenBank/DDBJ databases">
        <authorList>
            <person name="Tagirdzhanova G."/>
        </authorList>
    </citation>
    <scope>NUCLEOTIDE SEQUENCE</scope>
</reference>
<evidence type="ECO:0000256" key="2">
    <source>
        <dbReference type="SAM" id="Phobius"/>
    </source>
</evidence>
<feature type="transmembrane region" description="Helical" evidence="2">
    <location>
        <begin position="60"/>
        <end position="81"/>
    </location>
</feature>
<dbReference type="EMBL" id="CAJPDS010000010">
    <property type="protein sequence ID" value="CAF9911670.1"/>
    <property type="molecule type" value="Genomic_DNA"/>
</dbReference>
<evidence type="ECO:0000256" key="1">
    <source>
        <dbReference type="SAM" id="MobiDB-lite"/>
    </source>
</evidence>
<dbReference type="AlphaFoldDB" id="A0A8H3EU28"/>
<feature type="compositionally biased region" description="Basic and acidic residues" evidence="1">
    <location>
        <begin position="114"/>
        <end position="129"/>
    </location>
</feature>
<keyword evidence="2" id="KW-0472">Membrane</keyword>
<sequence length="172" mass="19473">MTYFSSASLVAFYVVQPLLLVLKTTLTILLFLAAPLVHLGHYVILICSWPFHFLAKFETLYIFFGVATLVGILTGTSLHYASRFMASILNIEGRSEGSRGGLWEYRAARRRTEEKKARSSARPRNEKHQPKAGGGLKDQYDEWLKQDMKQKKKKGLIPSTILEEDDSSENGF</sequence>
<keyword evidence="2" id="KW-0812">Transmembrane</keyword>